<evidence type="ECO:0000313" key="1">
    <source>
        <dbReference type="EMBL" id="KAH6869479.1"/>
    </source>
</evidence>
<dbReference type="Proteomes" id="UP000777438">
    <property type="component" value="Unassembled WGS sequence"/>
</dbReference>
<dbReference type="AlphaFoldDB" id="A0A9P8VRB6"/>
<evidence type="ECO:0000313" key="2">
    <source>
        <dbReference type="Proteomes" id="UP000777438"/>
    </source>
</evidence>
<protein>
    <submittedName>
        <fullName evidence="1">Uncharacterized protein</fullName>
    </submittedName>
</protein>
<dbReference type="EMBL" id="JAGPYM010000071">
    <property type="protein sequence ID" value="KAH6869479.1"/>
    <property type="molecule type" value="Genomic_DNA"/>
</dbReference>
<sequence length="72" mass="7982">MTSMFERKSNWGFSQAFFSLSLTGLLLSPLGLTPLLQFHAQQKVNPVEGSPVVSILISLNFRRRLTNFLGAA</sequence>
<organism evidence="1 2">
    <name type="scientific">Thelonectria olida</name>
    <dbReference type="NCBI Taxonomy" id="1576542"/>
    <lineage>
        <taxon>Eukaryota</taxon>
        <taxon>Fungi</taxon>
        <taxon>Dikarya</taxon>
        <taxon>Ascomycota</taxon>
        <taxon>Pezizomycotina</taxon>
        <taxon>Sordariomycetes</taxon>
        <taxon>Hypocreomycetidae</taxon>
        <taxon>Hypocreales</taxon>
        <taxon>Nectriaceae</taxon>
        <taxon>Thelonectria</taxon>
    </lineage>
</organism>
<comment type="caution">
    <text evidence="1">The sequence shown here is derived from an EMBL/GenBank/DDBJ whole genome shotgun (WGS) entry which is preliminary data.</text>
</comment>
<gene>
    <name evidence="1" type="ORF">B0T10DRAFT_296089</name>
</gene>
<keyword evidence="2" id="KW-1185">Reference proteome</keyword>
<proteinExistence type="predicted"/>
<accession>A0A9P8VRB6</accession>
<name>A0A9P8VRB6_9HYPO</name>
<reference evidence="1 2" key="1">
    <citation type="journal article" date="2021" name="Nat. Commun.">
        <title>Genetic determinants of endophytism in the Arabidopsis root mycobiome.</title>
        <authorList>
            <person name="Mesny F."/>
            <person name="Miyauchi S."/>
            <person name="Thiergart T."/>
            <person name="Pickel B."/>
            <person name="Atanasova L."/>
            <person name="Karlsson M."/>
            <person name="Huettel B."/>
            <person name="Barry K.W."/>
            <person name="Haridas S."/>
            <person name="Chen C."/>
            <person name="Bauer D."/>
            <person name="Andreopoulos W."/>
            <person name="Pangilinan J."/>
            <person name="LaButti K."/>
            <person name="Riley R."/>
            <person name="Lipzen A."/>
            <person name="Clum A."/>
            <person name="Drula E."/>
            <person name="Henrissat B."/>
            <person name="Kohler A."/>
            <person name="Grigoriev I.V."/>
            <person name="Martin F.M."/>
            <person name="Hacquard S."/>
        </authorList>
    </citation>
    <scope>NUCLEOTIDE SEQUENCE [LARGE SCALE GENOMIC DNA]</scope>
    <source>
        <strain evidence="1 2">MPI-CAGE-CH-0241</strain>
    </source>
</reference>